<name>A0A644WDH0_9ZZZZ</name>
<organism evidence="1">
    <name type="scientific">bioreactor metagenome</name>
    <dbReference type="NCBI Taxonomy" id="1076179"/>
    <lineage>
        <taxon>unclassified sequences</taxon>
        <taxon>metagenomes</taxon>
        <taxon>ecological metagenomes</taxon>
    </lineage>
</organism>
<dbReference type="Pfam" id="PF14486">
    <property type="entry name" value="DUF4432"/>
    <property type="match status" value="1"/>
</dbReference>
<evidence type="ECO:0000313" key="1">
    <source>
        <dbReference type="EMBL" id="MPM01567.1"/>
    </source>
</evidence>
<evidence type="ECO:0008006" key="2">
    <source>
        <dbReference type="Google" id="ProtNLM"/>
    </source>
</evidence>
<proteinExistence type="predicted"/>
<sequence>MYEERINLYREYFGEKEKVLLKKGQFRVSLFRYQSGVCCVKVSNEKGFFTVLPFQGQQIWRMEFLNHPLVMKSEFEEPVPTSDFHTNYGMFLLHCGLTAMGNPTKDDTHPQHGELPFAVYNEAFLISGSDEEGEYVGVGGTYNHARAFRVNYDFQPVYKLHSGASTIDVEVSFTNKRSEPLEYFYMCHINYRPIDGSRLEYSAKRETIKPHYALSPRLSEEKKLKYKEYFDRISKDPRIPDWVDKENQMYEPEICFTVTYDHDSDNFAHTLQILPDGCSCYVRHDPTVLPVGLRWIARTCGEDAMGMVLPATAEHLGYLYCKAHHFERYLDPEKTITYKIKTGILDPDGTKEIIKKINQIMERDA</sequence>
<reference evidence="1" key="1">
    <citation type="submission" date="2019-08" db="EMBL/GenBank/DDBJ databases">
        <authorList>
            <person name="Kucharzyk K."/>
            <person name="Murdoch R.W."/>
            <person name="Higgins S."/>
            <person name="Loffler F."/>
        </authorList>
    </citation>
    <scope>NUCLEOTIDE SEQUENCE</scope>
</reference>
<accession>A0A644WDH0</accession>
<dbReference type="InterPro" id="IPR014718">
    <property type="entry name" value="GH-type_carb-bd"/>
</dbReference>
<dbReference type="Gene3D" id="2.70.98.10">
    <property type="match status" value="1"/>
</dbReference>
<dbReference type="EMBL" id="VSSQ01000805">
    <property type="protein sequence ID" value="MPM01567.1"/>
    <property type="molecule type" value="Genomic_DNA"/>
</dbReference>
<gene>
    <name evidence="1" type="ORF">SDC9_47807</name>
</gene>
<protein>
    <recommendedName>
        <fullName evidence="2">DUF4432 domain-containing protein</fullName>
    </recommendedName>
</protein>
<dbReference type="GO" id="GO:0030246">
    <property type="term" value="F:carbohydrate binding"/>
    <property type="evidence" value="ECO:0007669"/>
    <property type="project" value="InterPro"/>
</dbReference>
<dbReference type="AlphaFoldDB" id="A0A644WDH0"/>
<dbReference type="InterPro" id="IPR027839">
    <property type="entry name" value="DUF4432"/>
</dbReference>
<comment type="caution">
    <text evidence="1">The sequence shown here is derived from an EMBL/GenBank/DDBJ whole genome shotgun (WGS) entry which is preliminary data.</text>
</comment>